<evidence type="ECO:0000313" key="1">
    <source>
        <dbReference type="EMBL" id="KNC81947.1"/>
    </source>
</evidence>
<evidence type="ECO:0000313" key="2">
    <source>
        <dbReference type="Proteomes" id="UP000054560"/>
    </source>
</evidence>
<accession>A0A0L0FYM3</accession>
<organism evidence="1 2">
    <name type="scientific">Sphaeroforma arctica JP610</name>
    <dbReference type="NCBI Taxonomy" id="667725"/>
    <lineage>
        <taxon>Eukaryota</taxon>
        <taxon>Ichthyosporea</taxon>
        <taxon>Ichthyophonida</taxon>
        <taxon>Sphaeroforma</taxon>
    </lineage>
</organism>
<sequence>MEVNFYEYTGGMVARMQWTPPGASGVSNIPAEYMVPSMTAEVLVTTHDTITVSGKPEIEFFEARLLEKPTEIVYVDIFNLAGGDIFDVDKCVLVLTPENWETPQYFINLDGDHRFGDSTSTLSPLKLTISLCREQPC</sequence>
<protein>
    <submittedName>
        <fullName evidence="1">Uncharacterized protein</fullName>
    </submittedName>
</protein>
<dbReference type="EMBL" id="KQ241977">
    <property type="protein sequence ID" value="KNC81947.1"/>
    <property type="molecule type" value="Genomic_DNA"/>
</dbReference>
<dbReference type="GeneID" id="25906264"/>
<name>A0A0L0FYM3_9EUKA</name>
<reference evidence="1 2" key="1">
    <citation type="submission" date="2011-02" db="EMBL/GenBank/DDBJ databases">
        <title>The Genome Sequence of Sphaeroforma arctica JP610.</title>
        <authorList>
            <consortium name="The Broad Institute Genome Sequencing Platform"/>
            <person name="Russ C."/>
            <person name="Cuomo C."/>
            <person name="Young S.K."/>
            <person name="Zeng Q."/>
            <person name="Gargeya S."/>
            <person name="Alvarado L."/>
            <person name="Berlin A."/>
            <person name="Chapman S.B."/>
            <person name="Chen Z."/>
            <person name="Freedman E."/>
            <person name="Gellesch M."/>
            <person name="Goldberg J."/>
            <person name="Griggs A."/>
            <person name="Gujja S."/>
            <person name="Heilman E."/>
            <person name="Heiman D."/>
            <person name="Howarth C."/>
            <person name="Mehta T."/>
            <person name="Neiman D."/>
            <person name="Pearson M."/>
            <person name="Roberts A."/>
            <person name="Saif S."/>
            <person name="Shea T."/>
            <person name="Shenoy N."/>
            <person name="Sisk P."/>
            <person name="Stolte C."/>
            <person name="Sykes S."/>
            <person name="White J."/>
            <person name="Yandava C."/>
            <person name="Burger G."/>
            <person name="Gray M.W."/>
            <person name="Holland P.W.H."/>
            <person name="King N."/>
            <person name="Lang F.B.F."/>
            <person name="Roger A.J."/>
            <person name="Ruiz-Trillo I."/>
            <person name="Haas B."/>
            <person name="Nusbaum C."/>
            <person name="Birren B."/>
        </authorList>
    </citation>
    <scope>NUCLEOTIDE SEQUENCE [LARGE SCALE GENOMIC DNA]</scope>
    <source>
        <strain evidence="1 2">JP610</strain>
    </source>
</reference>
<keyword evidence="2" id="KW-1185">Reference proteome</keyword>
<proteinExistence type="predicted"/>
<dbReference type="Proteomes" id="UP000054560">
    <property type="component" value="Unassembled WGS sequence"/>
</dbReference>
<dbReference type="RefSeq" id="XP_014155849.1">
    <property type="nucleotide sequence ID" value="XM_014300374.1"/>
</dbReference>
<dbReference type="AlphaFoldDB" id="A0A0L0FYM3"/>
<dbReference type="eggNOG" id="KOG1216">
    <property type="taxonomic scope" value="Eukaryota"/>
</dbReference>
<gene>
    <name evidence="1" type="ORF">SARC_05760</name>
</gene>